<sequence length="1595" mass="167677">MGPNTAALVSTVGTRNGRGTSREEVGAGRRRWAPSGWRVAMATVILAAIAVVGGRGAHGAAVGEDRVQVAVSVSPSPQSPGQVGWSQVGGQSLPVLAGVADSIALVAVAGSAAGTTGVVSVTWPGGSHPVAEAITGADPGMSGTLLATPSDVTFYSQSVELPVWANNSSLADAAREKMTSLLADGRGSDMGLAHPERDAGWAVSHMVGLANASSAFVVLSDTWRKANEPMWLVVAAPCQGQAEAAEVVVTIAAREAGSGATEAPEVTTVSLEFECAPAYVTCAERNDCFAGSGGGKCVSSSVVPYVMCECEDGRFGFDCSGVFRQRISTTPPPPPPGGMFVPGALSICAGTRMEIDVAPPSSHTPFTGDVVAIYEATSREAVDFKFLSDDRYLIPSRPIMSATISFDYVDPGLYLVVYVGVSAGYEQLASVLVMVLPFGQPCFPSCDVSAGRSGCSNHGTCVDAGPYGGMCMCEESYFGAQCELGCGSVNISAWGGVLVDGSGPSLPSKQATSCRWRVSSTEAEATTMRVMFRQSTVDPNTPLELESPGLTSPIQIRGSVVPEPFDVPVPFTIKYDSSFFQPQYGWELVFFTRGCPAGSFVDMAPTAAPGNGAPVCRPCGHGMYSPVADSLECLPCPAGTTGEGPGMASCTVCPPGRYQPSSGGTACLKCPSGMSASQPGATTCDPCAVGTFASGIEHATCNRCDVSGFAPDVGATKCVPCPLNTEAPFLGATTVDDCECMAGTYHPNATGGEPCLICPDGATCAGGLARPQAKHGFWFSDEQPFSFYRCVDAAHCAGGGSESCRGHRTGFLCSECPAGMTASGLGCTECTPWRTSILPMASVLGTVGIAMMYRMANLNDNDNLKSTLGVGTALGLWIQYLQFAVLFRRFAVAWPSSTTSLLGTLAFVNLDIEQFALPCSMPWNYGAVLAIRLALPLMVGTVLVGWHGVHRLHAVWVRIVRGWALRRLPKLVSPEARARLHETMCSGRSGVADRLVARIRLYAGELLIEYQPMKWRRTFNAFMLFTEVAYIFLVTSTFELFGCMPSRDGVDVLVAHASIECYTQAWYELLPLAVMGILLYVILLPAVYAYGVWRVQATEAAMSDDHYAAWTAFSSLVFKFRRSRRWWIFVGMVRKLAISVAIASFPAEPLVQAVCSLGVLVASLVAQLQQRPYRLRQHNQVEWVLTSLNVALIMCGIMFFIDRWSAETSQATTVVTIALLAASALYIGYVVYVELSRAATARPVDRDATTRELFARRHIPLTADLEAMLERLNVTSTFLFRYLAIASDDDLLEAARVASSLHLGLQQSVSLNSMGLVKWSSDYRIGSGAISSRSSASRNSAPAAYASLPVLGTSRNSVAPEQSLGSAASAAARRAARANDSWSSTSLAHSQSQQQIPAALTGELLTANVPSLLSQHWHGPSGIELHSAEGGVPRNVSTFVTPATSPSCTSSSLNVVVPDGKTGGLIDEEILAETADMDDELGAFIAGLTRNVSTMTPASTSRTGMGSPKSLASTPTARAASRLTHDPSKQQAEATRSAFAPATTTAASSLLAGDASPSSHGLSGVELRSQSETVLRSKGSMHSGGSSSSSSLGDV</sequence>
<dbReference type="GeneID" id="25568231"/>
<evidence type="ECO:0000256" key="2">
    <source>
        <dbReference type="SAM" id="MobiDB-lite"/>
    </source>
</evidence>
<feature type="transmembrane region" description="Helical" evidence="3">
    <location>
        <begin position="1019"/>
        <end position="1038"/>
    </location>
</feature>
<dbReference type="SMART" id="SM00181">
    <property type="entry name" value="EGF"/>
    <property type="match status" value="3"/>
</dbReference>
<evidence type="ECO:0000256" key="3">
    <source>
        <dbReference type="SAM" id="Phobius"/>
    </source>
</evidence>
<dbReference type="Pfam" id="PF07699">
    <property type="entry name" value="Ephrin_rec_like"/>
    <property type="match status" value="2"/>
</dbReference>
<dbReference type="InterPro" id="IPR009030">
    <property type="entry name" value="Growth_fac_rcpt_cys_sf"/>
</dbReference>
<keyword evidence="3" id="KW-1133">Transmembrane helix</keyword>
<keyword evidence="3" id="KW-0812">Transmembrane</keyword>
<dbReference type="InterPro" id="IPR011641">
    <property type="entry name" value="Tyr-kin_ephrin_A/B_rcpt-like"/>
</dbReference>
<dbReference type="eggNOG" id="KOG1217">
    <property type="taxonomic scope" value="Eukaryota"/>
</dbReference>
<keyword evidence="3" id="KW-0472">Membrane</keyword>
<proteinExistence type="predicted"/>
<feature type="compositionally biased region" description="Low complexity" evidence="2">
    <location>
        <begin position="1534"/>
        <end position="1559"/>
    </location>
</feature>
<feature type="transmembrane region" description="Helical" evidence="3">
    <location>
        <begin position="1126"/>
        <end position="1145"/>
    </location>
</feature>
<feature type="transmembrane region" description="Helical" evidence="3">
    <location>
        <begin position="1213"/>
        <end position="1232"/>
    </location>
</feature>
<evidence type="ECO:0000259" key="4">
    <source>
        <dbReference type="PROSITE" id="PS50026"/>
    </source>
</evidence>
<evidence type="ECO:0000313" key="6">
    <source>
        <dbReference type="Proteomes" id="UP000054408"/>
    </source>
</evidence>
<dbReference type="PROSITE" id="PS50026">
    <property type="entry name" value="EGF_3"/>
    <property type="match status" value="1"/>
</dbReference>
<dbReference type="OrthoDB" id="439917at2759"/>
<feature type="compositionally biased region" description="Polar residues" evidence="2">
    <location>
        <begin position="1495"/>
        <end position="1516"/>
    </location>
</feature>
<organism evidence="5 6">
    <name type="scientific">Thecamonas trahens ATCC 50062</name>
    <dbReference type="NCBI Taxonomy" id="461836"/>
    <lineage>
        <taxon>Eukaryota</taxon>
        <taxon>Apusozoa</taxon>
        <taxon>Apusomonadida</taxon>
        <taxon>Apusomonadidae</taxon>
        <taxon>Thecamonas</taxon>
    </lineage>
</organism>
<dbReference type="CDD" id="cd00185">
    <property type="entry name" value="TNFRSF"/>
    <property type="match status" value="1"/>
</dbReference>
<dbReference type="RefSeq" id="XP_013754277.1">
    <property type="nucleotide sequence ID" value="XM_013898823.1"/>
</dbReference>
<feature type="region of interest" description="Disordered" evidence="2">
    <location>
        <begin position="1495"/>
        <end position="1595"/>
    </location>
</feature>
<evidence type="ECO:0000313" key="5">
    <source>
        <dbReference type="EMBL" id="KNC53904.1"/>
    </source>
</evidence>
<feature type="transmembrane region" description="Helical" evidence="3">
    <location>
        <begin position="837"/>
        <end position="856"/>
    </location>
</feature>
<dbReference type="PROSITE" id="PS00022">
    <property type="entry name" value="EGF_1"/>
    <property type="match status" value="2"/>
</dbReference>
<feature type="domain" description="EGF-like" evidence="4">
    <location>
        <begin position="447"/>
        <end position="483"/>
    </location>
</feature>
<gene>
    <name evidence="5" type="ORF">AMSG_09867</name>
</gene>
<keyword evidence="1" id="KW-0245">EGF-like domain</keyword>
<name>A0A0L0DNL8_THETB</name>
<dbReference type="SMART" id="SM01411">
    <property type="entry name" value="Ephrin_rec_like"/>
    <property type="match status" value="3"/>
</dbReference>
<dbReference type="PANTHER" id="PTHR11319">
    <property type="entry name" value="G PROTEIN-COUPLED RECEPTOR-RELATED"/>
    <property type="match status" value="1"/>
</dbReference>
<evidence type="ECO:0000256" key="1">
    <source>
        <dbReference type="PROSITE-ProRule" id="PRU00076"/>
    </source>
</evidence>
<feature type="disulfide bond" evidence="1">
    <location>
        <begin position="473"/>
        <end position="482"/>
    </location>
</feature>
<feature type="transmembrane region" description="Helical" evidence="3">
    <location>
        <begin position="1151"/>
        <end position="1169"/>
    </location>
</feature>
<dbReference type="STRING" id="461836.A0A0L0DNL8"/>
<reference evidence="5 6" key="1">
    <citation type="submission" date="2010-05" db="EMBL/GenBank/DDBJ databases">
        <title>The Genome Sequence of Thecamonas trahens ATCC 50062.</title>
        <authorList>
            <consortium name="The Broad Institute Genome Sequencing Platform"/>
            <person name="Russ C."/>
            <person name="Cuomo C."/>
            <person name="Shea T."/>
            <person name="Young S.K."/>
            <person name="Zeng Q."/>
            <person name="Koehrsen M."/>
            <person name="Haas B."/>
            <person name="Borodovsky M."/>
            <person name="Guigo R."/>
            <person name="Alvarado L."/>
            <person name="Berlin A."/>
            <person name="Bochicchio J."/>
            <person name="Borenstein D."/>
            <person name="Chapman S."/>
            <person name="Chen Z."/>
            <person name="Freedman E."/>
            <person name="Gellesch M."/>
            <person name="Goldberg J."/>
            <person name="Griggs A."/>
            <person name="Gujja S."/>
            <person name="Heilman E."/>
            <person name="Heiman D."/>
            <person name="Hepburn T."/>
            <person name="Howarth C."/>
            <person name="Jen D."/>
            <person name="Larson L."/>
            <person name="Mehta T."/>
            <person name="Park D."/>
            <person name="Pearson M."/>
            <person name="Roberts A."/>
            <person name="Saif S."/>
            <person name="Shenoy N."/>
            <person name="Sisk P."/>
            <person name="Stolte C."/>
            <person name="Sykes S."/>
            <person name="Thomson T."/>
            <person name="Walk T."/>
            <person name="White J."/>
            <person name="Yandava C."/>
            <person name="Burger G."/>
            <person name="Gray M.W."/>
            <person name="Holland P.W.H."/>
            <person name="King N."/>
            <person name="Lang F.B.F."/>
            <person name="Roger A.J."/>
            <person name="Ruiz-Trillo I."/>
            <person name="Lander E."/>
            <person name="Nusbaum C."/>
        </authorList>
    </citation>
    <scope>NUCLEOTIDE SEQUENCE [LARGE SCALE GENOMIC DNA]</scope>
    <source>
        <strain evidence="5 6">ATCC 50062</strain>
    </source>
</reference>
<dbReference type="PANTHER" id="PTHR11319:SF35">
    <property type="entry name" value="OUTER MEMBRANE PROTEIN PMPC-RELATED"/>
    <property type="match status" value="1"/>
</dbReference>
<feature type="transmembrane region" description="Helical" evidence="3">
    <location>
        <begin position="925"/>
        <end position="949"/>
    </location>
</feature>
<dbReference type="InterPro" id="IPR010308">
    <property type="entry name" value="TRP_C"/>
</dbReference>
<keyword evidence="1" id="KW-1015">Disulfide bond</keyword>
<feature type="transmembrane region" description="Helical" evidence="3">
    <location>
        <begin position="1072"/>
        <end position="1093"/>
    </location>
</feature>
<dbReference type="EMBL" id="GL349483">
    <property type="protein sequence ID" value="KNC53904.1"/>
    <property type="molecule type" value="Genomic_DNA"/>
</dbReference>
<dbReference type="Proteomes" id="UP000054408">
    <property type="component" value="Unassembled WGS sequence"/>
</dbReference>
<keyword evidence="6" id="KW-1185">Reference proteome</keyword>
<dbReference type="Gene3D" id="2.10.50.10">
    <property type="entry name" value="Tumor Necrosis Factor Receptor, subunit A, domain 2"/>
    <property type="match status" value="2"/>
</dbReference>
<protein>
    <recommendedName>
        <fullName evidence="4">EGF-like domain-containing protein</fullName>
    </recommendedName>
</protein>
<feature type="region of interest" description="Disordered" evidence="2">
    <location>
        <begin position="1"/>
        <end position="29"/>
    </location>
</feature>
<dbReference type="Pfam" id="PF06011">
    <property type="entry name" value="TRP"/>
    <property type="match status" value="1"/>
</dbReference>
<feature type="compositionally biased region" description="Polar residues" evidence="2">
    <location>
        <begin position="7"/>
        <end position="19"/>
    </location>
</feature>
<dbReference type="SUPFAM" id="SSF57184">
    <property type="entry name" value="Growth factor receptor domain"/>
    <property type="match status" value="1"/>
</dbReference>
<feature type="transmembrane region" description="Helical" evidence="3">
    <location>
        <begin position="1181"/>
        <end position="1201"/>
    </location>
</feature>
<comment type="caution">
    <text evidence="1">Lacks conserved residue(s) required for the propagation of feature annotation.</text>
</comment>
<feature type="compositionally biased region" description="Low complexity" evidence="2">
    <location>
        <begin position="1577"/>
        <end position="1595"/>
    </location>
</feature>
<accession>A0A0L0DNL8</accession>
<dbReference type="InterPro" id="IPR000742">
    <property type="entry name" value="EGF"/>
</dbReference>